<gene>
    <name evidence="1" type="ORF">SAMN05660874_05359</name>
</gene>
<proteinExistence type="predicted"/>
<dbReference type="AlphaFoldDB" id="A0A1I6UXU4"/>
<dbReference type="EMBL" id="FOZX01000014">
    <property type="protein sequence ID" value="SFT06242.1"/>
    <property type="molecule type" value="Genomic_DNA"/>
</dbReference>
<dbReference type="Proteomes" id="UP000198852">
    <property type="component" value="Unassembled WGS sequence"/>
</dbReference>
<evidence type="ECO:0000313" key="2">
    <source>
        <dbReference type="Proteomes" id="UP000198852"/>
    </source>
</evidence>
<protein>
    <submittedName>
        <fullName evidence="1">Uncharacterized protein</fullName>
    </submittedName>
</protein>
<evidence type="ECO:0000313" key="1">
    <source>
        <dbReference type="EMBL" id="SFT06242.1"/>
    </source>
</evidence>
<name>A0A1I6UXU4_9PSEU</name>
<reference evidence="2" key="1">
    <citation type="submission" date="2016-10" db="EMBL/GenBank/DDBJ databases">
        <authorList>
            <person name="Varghese N."/>
            <person name="Submissions S."/>
        </authorList>
    </citation>
    <scope>NUCLEOTIDE SEQUENCE [LARGE SCALE GENOMIC DNA]</scope>
    <source>
        <strain evidence="2">DSM 44771</strain>
    </source>
</reference>
<dbReference type="STRING" id="95161.SAMN05660874_05359"/>
<organism evidence="1 2">
    <name type="scientific">Saccharopolyspora flava</name>
    <dbReference type="NCBI Taxonomy" id="95161"/>
    <lineage>
        <taxon>Bacteria</taxon>
        <taxon>Bacillati</taxon>
        <taxon>Actinomycetota</taxon>
        <taxon>Actinomycetes</taxon>
        <taxon>Pseudonocardiales</taxon>
        <taxon>Pseudonocardiaceae</taxon>
        <taxon>Saccharopolyspora</taxon>
    </lineage>
</organism>
<keyword evidence="2" id="KW-1185">Reference proteome</keyword>
<sequence>MGLFDWFTGTKRPASGTVPRSAQEVRAALLGVNGPDQPFTVRDGQAEGVDLVAEWKIADVRWYGYFGSVTTVNRTLMRVDDSKREVRSMDEEWSVTWIGGVPRLQLAGSRTRGQINKKSYSATFARDEAGNLVKERQQSFSSAELKPPLQHAVTTLGWTWRGVVVGKL</sequence>
<accession>A0A1I6UXU4</accession>